<evidence type="ECO:0000313" key="2">
    <source>
        <dbReference type="Proteomes" id="UP000664032"/>
    </source>
</evidence>
<name>A0ACB8H6X9_PSICU</name>
<evidence type="ECO:0000313" key="1">
    <source>
        <dbReference type="EMBL" id="KAH9483666.1"/>
    </source>
</evidence>
<gene>
    <name evidence="1" type="ORF">JR316_0003136</name>
</gene>
<protein>
    <submittedName>
        <fullName evidence="1">Allergen Asp f 15 homolg</fullName>
    </submittedName>
</protein>
<comment type="caution">
    <text evidence="1">The sequence shown here is derived from an EMBL/GenBank/DDBJ whole genome shotgun (WGS) entry which is preliminary data.</text>
</comment>
<reference evidence="1" key="1">
    <citation type="submission" date="2021-10" db="EMBL/GenBank/DDBJ databases">
        <title>Psilocybe cubensis genome.</title>
        <authorList>
            <person name="Mckernan K.J."/>
            <person name="Crawford S."/>
            <person name="Trippe A."/>
            <person name="Kane L.T."/>
            <person name="Mclaughlin S."/>
        </authorList>
    </citation>
    <scope>NUCLEOTIDE SEQUENCE</scope>
    <source>
        <strain evidence="1">MGC-MH-2018</strain>
    </source>
</reference>
<dbReference type="Proteomes" id="UP000664032">
    <property type="component" value="Unassembled WGS sequence"/>
</dbReference>
<accession>A0ACB8H6X9</accession>
<keyword evidence="2" id="KW-1185">Reference proteome</keyword>
<organism evidence="1 2">
    <name type="scientific">Psilocybe cubensis</name>
    <name type="common">Psychedelic mushroom</name>
    <name type="synonym">Stropharia cubensis</name>
    <dbReference type="NCBI Taxonomy" id="181762"/>
    <lineage>
        <taxon>Eukaryota</taxon>
        <taxon>Fungi</taxon>
        <taxon>Dikarya</taxon>
        <taxon>Basidiomycota</taxon>
        <taxon>Agaricomycotina</taxon>
        <taxon>Agaricomycetes</taxon>
        <taxon>Agaricomycetidae</taxon>
        <taxon>Agaricales</taxon>
        <taxon>Agaricineae</taxon>
        <taxon>Strophariaceae</taxon>
        <taxon>Psilocybe</taxon>
    </lineage>
</organism>
<sequence length="181" mass="18730">MKLPATLSLIFVPAVVQAVLTTSFDPVYDNVNGSLATVACSNGANGLLTKGFTTFGSLPSFPFIGGAPAVTGFNSAGCGTCWKLAFTNSSNITTSINILAIDVATPNFNIALAAMNNLTNNQAEQLGRVPITATQVAASVCGLTMSIVFLHPPLIPNIAFTVTICVYGCRSDASNFKMSIT</sequence>
<dbReference type="EMBL" id="JAFIQS020000003">
    <property type="protein sequence ID" value="KAH9483666.1"/>
    <property type="molecule type" value="Genomic_DNA"/>
</dbReference>
<proteinExistence type="predicted"/>